<dbReference type="RefSeq" id="XP_031578089.1">
    <property type="nucleotide sequence ID" value="XM_031724788.1"/>
</dbReference>
<dbReference type="GeneID" id="42528876"/>
<proteinExistence type="predicted"/>
<dbReference type="AlphaFoldDB" id="A0A179UJ37"/>
<dbReference type="KEGG" id="bgh:BDBG_16946"/>
<dbReference type="EMBL" id="GG657453">
    <property type="protein sequence ID" value="OAT08035.1"/>
    <property type="molecule type" value="Genomic_DNA"/>
</dbReference>
<keyword evidence="2" id="KW-1185">Reference proteome</keyword>
<dbReference type="VEuPathDB" id="FungiDB:BDBG_16946"/>
<dbReference type="Proteomes" id="UP000002038">
    <property type="component" value="Unassembled WGS sequence"/>
</dbReference>
<organism evidence="1 2">
    <name type="scientific">Blastomyces gilchristii (strain SLH14081)</name>
    <name type="common">Blastomyces dermatitidis</name>
    <dbReference type="NCBI Taxonomy" id="559298"/>
    <lineage>
        <taxon>Eukaryota</taxon>
        <taxon>Fungi</taxon>
        <taxon>Dikarya</taxon>
        <taxon>Ascomycota</taxon>
        <taxon>Pezizomycotina</taxon>
        <taxon>Eurotiomycetes</taxon>
        <taxon>Eurotiomycetidae</taxon>
        <taxon>Onygenales</taxon>
        <taxon>Ajellomycetaceae</taxon>
        <taxon>Blastomyces</taxon>
    </lineage>
</organism>
<evidence type="ECO:0000313" key="2">
    <source>
        <dbReference type="Proteomes" id="UP000002038"/>
    </source>
</evidence>
<accession>A0A179UJ37</accession>
<name>A0A179UJ37_BLAGS</name>
<evidence type="ECO:0000313" key="1">
    <source>
        <dbReference type="EMBL" id="OAT08035.1"/>
    </source>
</evidence>
<sequence length="111" mass="12356">MANAIIYANMNTPQRSTWKIGDTTAAGPIEVEPFEAPDLLPRLPPETLAEFNMADADKWLANLENNVTGDWPHDPGTVASFLTSMTTNTRTARGNIFKSYRCPEHQEVYSN</sequence>
<gene>
    <name evidence="1" type="ORF">BDBG_16946</name>
</gene>
<reference evidence="2" key="1">
    <citation type="journal article" date="2015" name="PLoS Genet.">
        <title>The dynamic genome and transcriptome of the human fungal pathogen Blastomyces and close relative Emmonsia.</title>
        <authorList>
            <person name="Munoz J.F."/>
            <person name="Gauthier G.M."/>
            <person name="Desjardins C.A."/>
            <person name="Gallo J.E."/>
            <person name="Holder J."/>
            <person name="Sullivan T.D."/>
            <person name="Marty A.J."/>
            <person name="Carmen J.C."/>
            <person name="Chen Z."/>
            <person name="Ding L."/>
            <person name="Gujja S."/>
            <person name="Magrini V."/>
            <person name="Misas E."/>
            <person name="Mitreva M."/>
            <person name="Priest M."/>
            <person name="Saif S."/>
            <person name="Whiston E.A."/>
            <person name="Young S."/>
            <person name="Zeng Q."/>
            <person name="Goldman W.E."/>
            <person name="Mardis E.R."/>
            <person name="Taylor J.W."/>
            <person name="McEwen J.G."/>
            <person name="Clay O.K."/>
            <person name="Klein B.S."/>
            <person name="Cuomo C.A."/>
        </authorList>
    </citation>
    <scope>NUCLEOTIDE SEQUENCE [LARGE SCALE GENOMIC DNA]</scope>
    <source>
        <strain evidence="2">SLH14081</strain>
    </source>
</reference>
<protein>
    <submittedName>
        <fullName evidence="1">Uncharacterized protein</fullName>
    </submittedName>
</protein>